<dbReference type="RefSeq" id="WP_236060744.1">
    <property type="nucleotide sequence ID" value="NZ_CAJNAS010000002.1"/>
</dbReference>
<dbReference type="PRINTS" id="PR00412">
    <property type="entry name" value="EPOXHYDRLASE"/>
</dbReference>
<proteinExistence type="predicted"/>
<dbReference type="GO" id="GO:0004301">
    <property type="term" value="F:epoxide hydrolase activity"/>
    <property type="evidence" value="ECO:0007669"/>
    <property type="project" value="UniProtKB-EC"/>
</dbReference>
<accession>A0A9N8QSS9</accession>
<evidence type="ECO:0000259" key="2">
    <source>
        <dbReference type="Pfam" id="PF00561"/>
    </source>
</evidence>
<evidence type="ECO:0000313" key="3">
    <source>
        <dbReference type="EMBL" id="CAE6868759.1"/>
    </source>
</evidence>
<dbReference type="Gene3D" id="3.40.50.1820">
    <property type="entry name" value="alpha/beta hydrolase"/>
    <property type="match status" value="1"/>
</dbReference>
<sequence>MDTRAATHIGQPRAAFAQVDADDPAAFNHCFAEVNGIRMHYIDEGKGPLVILLHGFPYLWYMWRRQIIALATAGFRVVVPDQRGFGQSDRPDSIEAYDMSQSVGDMVGLTAALGETSAVIVGHDLGAWVAQAAAMLRPDLFRGLAMFNTPVPPRGKVKPTVGLREMAKDRVYHHLYFQQIDKPDREFASDPRKTLRSIYYSVSGSAVGDERWRLFVEAGEPILNAFTDPKEFPSWLSARAIDYYVDEYTRTGFTGAINYYRCRDRNWEITAFLDGAVVRQPSLFIGGAADPSLEPVEIRGIYDRLDTYLPGLQKKVLLPGVGHAAAEESVDQVNELLLEFLEQFKS</sequence>
<dbReference type="InterPro" id="IPR029058">
    <property type="entry name" value="AB_hydrolase_fold"/>
</dbReference>
<dbReference type="SUPFAM" id="SSF53474">
    <property type="entry name" value="alpha/beta-Hydrolases"/>
    <property type="match status" value="1"/>
</dbReference>
<feature type="domain" description="AB hydrolase-1" evidence="2">
    <location>
        <begin position="48"/>
        <end position="328"/>
    </location>
</feature>
<keyword evidence="1 3" id="KW-0378">Hydrolase</keyword>
<dbReference type="PANTHER" id="PTHR43329">
    <property type="entry name" value="EPOXIDE HYDROLASE"/>
    <property type="match status" value="1"/>
</dbReference>
<dbReference type="EMBL" id="CAJNAS010000002">
    <property type="protein sequence ID" value="CAE6868759.1"/>
    <property type="molecule type" value="Genomic_DNA"/>
</dbReference>
<dbReference type="AlphaFoldDB" id="A0A9N8QSS9"/>
<dbReference type="Pfam" id="PF00561">
    <property type="entry name" value="Abhydrolase_1"/>
    <property type="match status" value="1"/>
</dbReference>
<comment type="caution">
    <text evidence="3">The sequence shown here is derived from an EMBL/GenBank/DDBJ whole genome shotgun (WGS) entry which is preliminary data.</text>
</comment>
<protein>
    <submittedName>
        <fullName evidence="3">Epoxide hydrolase A</fullName>
        <ecNumber evidence="3">3.3.2.10</ecNumber>
    </submittedName>
</protein>
<evidence type="ECO:0000256" key="1">
    <source>
        <dbReference type="ARBA" id="ARBA00022801"/>
    </source>
</evidence>
<name>A0A9N8QSS9_9BURK</name>
<keyword evidence="4" id="KW-1185">Reference proteome</keyword>
<evidence type="ECO:0000313" key="4">
    <source>
        <dbReference type="Proteomes" id="UP000675121"/>
    </source>
</evidence>
<dbReference type="InterPro" id="IPR000639">
    <property type="entry name" value="Epox_hydrolase-like"/>
</dbReference>
<gene>
    <name evidence="3" type="primary">ephA</name>
    <name evidence="3" type="ORF">R70211_01035</name>
</gene>
<dbReference type="EC" id="3.3.2.10" evidence="3"/>
<reference evidence="3" key="1">
    <citation type="submission" date="2021-02" db="EMBL/GenBank/DDBJ databases">
        <authorList>
            <person name="Vanwijnsberghe S."/>
        </authorList>
    </citation>
    <scope>NUCLEOTIDE SEQUENCE</scope>
    <source>
        <strain evidence="3">R-70211</strain>
    </source>
</reference>
<dbReference type="Proteomes" id="UP000675121">
    <property type="component" value="Unassembled WGS sequence"/>
</dbReference>
<dbReference type="InterPro" id="IPR000073">
    <property type="entry name" value="AB_hydrolase_1"/>
</dbReference>
<organism evidence="3 4">
    <name type="scientific">Paraburkholderia domus</name>
    <dbReference type="NCBI Taxonomy" id="2793075"/>
    <lineage>
        <taxon>Bacteria</taxon>
        <taxon>Pseudomonadati</taxon>
        <taxon>Pseudomonadota</taxon>
        <taxon>Betaproteobacteria</taxon>
        <taxon>Burkholderiales</taxon>
        <taxon>Burkholderiaceae</taxon>
        <taxon>Paraburkholderia</taxon>
    </lineage>
</organism>